<dbReference type="Proteomes" id="UP001281147">
    <property type="component" value="Unassembled WGS sequence"/>
</dbReference>
<name>A0ACC3N1Y2_9PEZI</name>
<proteinExistence type="predicted"/>
<sequence>MGDEGEDFSQLALPDLFTHKNWKARKSGYESASKEFKVAQPSNPIIREFTDGQLWKGAVSDSNVAAQQEALNAYNAFLDASGTDGARKTRTHTVAGVVEKGLPGRPAAKQAALETLLLLVELDKADPIVEELLPFLSHKQPKLIAATLAALTNIVHAYGVKVVEPKPIIKALPKIYGHADKNVRAEGQNLTVELYRWLREAMKPLFWGELKEVQQKDLEKLFEPVKNEPVPKQERLLRSQQAAKEEAEAAGDPVVEEEEAEEAAEIDLEPEYEAVDVFAKIPKDFSDRLASSKWKDRKEALDETFAAVNVPSMQEGPFDEIFRGLAKSMKDANIAVVTVAANCVECIAKGLRRSFARYRSGILAPMLERFKEKKATVTDAIAAACDAVFMSTGLGEIQTDVMEALTNKNPQIKEHSAKFLARCLKATKDAPTPEQTKEIAEAAKKLLTESAVTLRDVGAEILGVLWKIMGDRNMLSHLDGLDDIRKNKIKEFSDAAEVKAKWKPKAAPPPKPAAAPAGKKPTGTKRPAGGVKKTAPPKPPSSPPLEEPALQPRPTSKPAAAKPGAAGLKPPGIKAPSGLQKPGLKAPAGTASPRRQGAPLDESAQASPAKPALSAPGRGLAGRPLGKPSTAPSSPPQEQRQETSQPSALSSIERQELSELRSSVELLQQTNSDLRYDKSKLGSQITELQNQNAQLIEDHTRDVLQIKAKETQLVRARSDAENAEDRANSLSKEIDRLKREMSRLGRVRSGSSDVPLEEPPRPAYGSSRAYTAHASSKPYPDAGEGKENIPDRVGDGKLSGVISVPNNNHTSNNVSRPMSNGAASSGRATPASNPESDGVGAQGGMSMNRTTSGEGVESWRRAAEVTQNLKARIEMMKNIRRNSKQLFEARRKSVATPPAQTVDVDAIITDPPRITFFHLPAEIRNAVYEDVARDTRVIVPRPSKKPSKVPPPVPSLLTVSKQARMEYIPLLLECASLSVIVKDFDFRNLRRITSSLYSTELKALRHNERLTVHLQIEKCTKASMVALRNWLVDRSKGLDRLAWKYSVTWSKYTQILPTSSQVHRINTYLQRRALLNQNLEAMAGLHHNVDESLQFELQPIIRALEEGMDRVNIEPVSSAWRDESALMMHGMRMISEA</sequence>
<gene>
    <name evidence="1" type="ORF">LTR37_012080</name>
</gene>
<accession>A0ACC3N1Y2</accession>
<dbReference type="EMBL" id="JAUTXU010000109">
    <property type="protein sequence ID" value="KAK3707585.1"/>
    <property type="molecule type" value="Genomic_DNA"/>
</dbReference>
<comment type="caution">
    <text evidence="1">The sequence shown here is derived from an EMBL/GenBank/DDBJ whole genome shotgun (WGS) entry which is preliminary data.</text>
</comment>
<protein>
    <submittedName>
        <fullName evidence="1">Uncharacterized protein</fullName>
    </submittedName>
</protein>
<evidence type="ECO:0000313" key="2">
    <source>
        <dbReference type="Proteomes" id="UP001281147"/>
    </source>
</evidence>
<reference evidence="1" key="1">
    <citation type="submission" date="2023-07" db="EMBL/GenBank/DDBJ databases">
        <title>Black Yeasts Isolated from many extreme environments.</title>
        <authorList>
            <person name="Coleine C."/>
            <person name="Stajich J.E."/>
            <person name="Selbmann L."/>
        </authorList>
    </citation>
    <scope>NUCLEOTIDE SEQUENCE</scope>
    <source>
        <strain evidence="1">CCFEE 5714</strain>
    </source>
</reference>
<keyword evidence="2" id="KW-1185">Reference proteome</keyword>
<organism evidence="1 2">
    <name type="scientific">Vermiconidia calcicola</name>
    <dbReference type="NCBI Taxonomy" id="1690605"/>
    <lineage>
        <taxon>Eukaryota</taxon>
        <taxon>Fungi</taxon>
        <taxon>Dikarya</taxon>
        <taxon>Ascomycota</taxon>
        <taxon>Pezizomycotina</taxon>
        <taxon>Dothideomycetes</taxon>
        <taxon>Dothideomycetidae</taxon>
        <taxon>Mycosphaerellales</taxon>
        <taxon>Extremaceae</taxon>
        <taxon>Vermiconidia</taxon>
    </lineage>
</organism>
<evidence type="ECO:0000313" key="1">
    <source>
        <dbReference type="EMBL" id="KAK3707585.1"/>
    </source>
</evidence>